<keyword evidence="1" id="KW-0812">Transmembrane</keyword>
<dbReference type="Proteomes" id="UP001501175">
    <property type="component" value="Unassembled WGS sequence"/>
</dbReference>
<keyword evidence="1" id="KW-1133">Transmembrane helix</keyword>
<dbReference type="RefSeq" id="WP_345249529.1">
    <property type="nucleotide sequence ID" value="NZ_BAABHD010000084.1"/>
</dbReference>
<evidence type="ECO:0000256" key="1">
    <source>
        <dbReference type="SAM" id="Phobius"/>
    </source>
</evidence>
<accession>A0ABP8NMR2</accession>
<comment type="caution">
    <text evidence="2">The sequence shown here is derived from an EMBL/GenBank/DDBJ whole genome shotgun (WGS) entry which is preliminary data.</text>
</comment>
<proteinExistence type="predicted"/>
<protein>
    <submittedName>
        <fullName evidence="2">Uncharacterized protein</fullName>
    </submittedName>
</protein>
<name>A0ABP8NMR2_9BACT</name>
<evidence type="ECO:0000313" key="2">
    <source>
        <dbReference type="EMBL" id="GAA4469452.1"/>
    </source>
</evidence>
<organism evidence="2 3">
    <name type="scientific">Nibrella saemangeumensis</name>
    <dbReference type="NCBI Taxonomy" id="1084526"/>
    <lineage>
        <taxon>Bacteria</taxon>
        <taxon>Pseudomonadati</taxon>
        <taxon>Bacteroidota</taxon>
        <taxon>Cytophagia</taxon>
        <taxon>Cytophagales</taxon>
        <taxon>Spirosomataceae</taxon>
        <taxon>Nibrella</taxon>
    </lineage>
</organism>
<reference evidence="3" key="1">
    <citation type="journal article" date="2019" name="Int. J. Syst. Evol. Microbiol.">
        <title>The Global Catalogue of Microorganisms (GCM) 10K type strain sequencing project: providing services to taxonomists for standard genome sequencing and annotation.</title>
        <authorList>
            <consortium name="The Broad Institute Genomics Platform"/>
            <consortium name="The Broad Institute Genome Sequencing Center for Infectious Disease"/>
            <person name="Wu L."/>
            <person name="Ma J."/>
        </authorList>
    </citation>
    <scope>NUCLEOTIDE SEQUENCE [LARGE SCALE GENOMIC DNA]</scope>
    <source>
        <strain evidence="3">JCM 17927</strain>
    </source>
</reference>
<keyword evidence="3" id="KW-1185">Reference proteome</keyword>
<feature type="transmembrane region" description="Helical" evidence="1">
    <location>
        <begin position="12"/>
        <end position="29"/>
    </location>
</feature>
<gene>
    <name evidence="2" type="ORF">GCM10023189_56490</name>
</gene>
<keyword evidence="1" id="KW-0472">Membrane</keyword>
<evidence type="ECO:0000313" key="3">
    <source>
        <dbReference type="Proteomes" id="UP001501175"/>
    </source>
</evidence>
<sequence length="176" mass="20267">MSDIVQWLKEYSPVVVLLLALGAGLVFILQQTVEKAIGVKMDTYARHLELKLERRSAFMEKLLTDRFIRIADLSTRLEKVMTNINQLKHNHPVPKDFMLNGEIIPLTEIYEDITIHRLILTETFYGLLRKKADLALQAANTNSVEDWGTVTANRMQLDEELRLAVEETFRISEIKA</sequence>
<dbReference type="EMBL" id="BAABHD010000084">
    <property type="protein sequence ID" value="GAA4469452.1"/>
    <property type="molecule type" value="Genomic_DNA"/>
</dbReference>